<dbReference type="AlphaFoldDB" id="A0A0L0FZT4"/>
<dbReference type="Proteomes" id="UP000054560">
    <property type="component" value="Unassembled WGS sequence"/>
</dbReference>
<keyword evidence="4" id="KW-1185">Reference proteome</keyword>
<keyword evidence="2" id="KW-0812">Transmembrane</keyword>
<reference evidence="3 4" key="1">
    <citation type="submission" date="2011-02" db="EMBL/GenBank/DDBJ databases">
        <title>The Genome Sequence of Sphaeroforma arctica JP610.</title>
        <authorList>
            <consortium name="The Broad Institute Genome Sequencing Platform"/>
            <person name="Russ C."/>
            <person name="Cuomo C."/>
            <person name="Young S.K."/>
            <person name="Zeng Q."/>
            <person name="Gargeya S."/>
            <person name="Alvarado L."/>
            <person name="Berlin A."/>
            <person name="Chapman S.B."/>
            <person name="Chen Z."/>
            <person name="Freedman E."/>
            <person name="Gellesch M."/>
            <person name="Goldberg J."/>
            <person name="Griggs A."/>
            <person name="Gujja S."/>
            <person name="Heilman E."/>
            <person name="Heiman D."/>
            <person name="Howarth C."/>
            <person name="Mehta T."/>
            <person name="Neiman D."/>
            <person name="Pearson M."/>
            <person name="Roberts A."/>
            <person name="Saif S."/>
            <person name="Shea T."/>
            <person name="Shenoy N."/>
            <person name="Sisk P."/>
            <person name="Stolte C."/>
            <person name="Sykes S."/>
            <person name="White J."/>
            <person name="Yandava C."/>
            <person name="Burger G."/>
            <person name="Gray M.W."/>
            <person name="Holland P.W.H."/>
            <person name="King N."/>
            <person name="Lang F.B.F."/>
            <person name="Roger A.J."/>
            <person name="Ruiz-Trillo I."/>
            <person name="Haas B."/>
            <person name="Nusbaum C."/>
            <person name="Birren B."/>
        </authorList>
    </citation>
    <scope>NUCLEOTIDE SEQUENCE [LARGE SCALE GENOMIC DNA]</scope>
    <source>
        <strain evidence="3 4">JP610</strain>
    </source>
</reference>
<evidence type="ECO:0000313" key="4">
    <source>
        <dbReference type="Proteomes" id="UP000054560"/>
    </source>
</evidence>
<keyword evidence="2" id="KW-0472">Membrane</keyword>
<feature type="transmembrane region" description="Helical" evidence="2">
    <location>
        <begin position="76"/>
        <end position="93"/>
    </location>
</feature>
<evidence type="ECO:0000256" key="1">
    <source>
        <dbReference type="SAM" id="MobiDB-lite"/>
    </source>
</evidence>
<sequence length="398" mass="43257">MVYMGVSIMNGIYGTQTLGLLLLLMMALVLAFVFTTILVAVVLVNPNPGAVLATYVACMLVICSGRLGPMGVGGSISLNFIIMLASFIFFYLYDYALHGLHASIPLADLANSALLADHGTPLPIPELVDMLQIQFTAAVGAVFSFTIPANISTTLAGSTCSVSVSDDTLDILVEPGWWVIDNIPWRGDNAVIAASGPMMWMVVVGLSIYLAVHLVPPYYSANREIRDILGPIETPSYHEGQDIVSLDEQTTREGRGSEDKPSSNDFDAHFYAAYRAKHLASSPVGLLLGQAVRSALTSTDALLNSAANGEPHWFSPCVFVRTHDEMRAVDTRVGQLAASVILYNMYFSERNPMELNNPPELAQAKERLVTTARQDGRRVREKHLHNTYLVQQGSTKHA</sequence>
<gene>
    <name evidence="3" type="ORF">SARC_05343</name>
</gene>
<feature type="transmembrane region" description="Helical" evidence="2">
    <location>
        <begin position="50"/>
        <end position="69"/>
    </location>
</feature>
<dbReference type="RefSeq" id="XP_014156274.1">
    <property type="nucleotide sequence ID" value="XM_014300799.1"/>
</dbReference>
<dbReference type="EMBL" id="KQ241933">
    <property type="protein sequence ID" value="KNC82372.1"/>
    <property type="molecule type" value="Genomic_DNA"/>
</dbReference>
<evidence type="ECO:0000256" key="2">
    <source>
        <dbReference type="SAM" id="Phobius"/>
    </source>
</evidence>
<feature type="compositionally biased region" description="Basic and acidic residues" evidence="1">
    <location>
        <begin position="249"/>
        <end position="263"/>
    </location>
</feature>
<feature type="region of interest" description="Disordered" evidence="1">
    <location>
        <begin position="240"/>
        <end position="263"/>
    </location>
</feature>
<evidence type="ECO:0000313" key="3">
    <source>
        <dbReference type="EMBL" id="KNC82372.1"/>
    </source>
</evidence>
<dbReference type="eggNOG" id="ENOG502SF0D">
    <property type="taxonomic scope" value="Eukaryota"/>
</dbReference>
<name>A0A0L0FZT4_9EUKA</name>
<proteinExistence type="predicted"/>
<organism evidence="3 4">
    <name type="scientific">Sphaeroforma arctica JP610</name>
    <dbReference type="NCBI Taxonomy" id="667725"/>
    <lineage>
        <taxon>Eukaryota</taxon>
        <taxon>Ichthyosporea</taxon>
        <taxon>Ichthyophonida</taxon>
        <taxon>Sphaeroforma</taxon>
    </lineage>
</organism>
<protein>
    <submittedName>
        <fullName evidence="3">Uncharacterized protein</fullName>
    </submittedName>
</protein>
<dbReference type="GeneID" id="25905847"/>
<feature type="transmembrane region" description="Helical" evidence="2">
    <location>
        <begin position="198"/>
        <end position="219"/>
    </location>
</feature>
<feature type="transmembrane region" description="Helical" evidence="2">
    <location>
        <begin position="20"/>
        <end position="44"/>
    </location>
</feature>
<keyword evidence="2" id="KW-1133">Transmembrane helix</keyword>
<accession>A0A0L0FZT4</accession>